<gene>
    <name evidence="7" type="primary">pyrB</name>
    <name evidence="10" type="ORF">LF543_00400</name>
</gene>
<dbReference type="GO" id="GO:0016597">
    <property type="term" value="F:amino acid binding"/>
    <property type="evidence" value="ECO:0007669"/>
    <property type="project" value="InterPro"/>
</dbReference>
<evidence type="ECO:0000259" key="9">
    <source>
        <dbReference type="Pfam" id="PF02729"/>
    </source>
</evidence>
<feature type="binding site" evidence="7">
    <location>
        <position position="260"/>
    </location>
    <ligand>
        <name>carbamoyl phosphate</name>
        <dbReference type="ChEBI" id="CHEBI:58228"/>
    </ligand>
</feature>
<comment type="similarity">
    <text evidence="2 7">Belongs to the aspartate/ornithine carbamoyltransferase superfamily. ATCase family.</text>
</comment>
<dbReference type="InterPro" id="IPR002082">
    <property type="entry name" value="Asp_carbamoyltransf"/>
</dbReference>
<protein>
    <recommendedName>
        <fullName evidence="7">Aspartate carbamoyltransferase</fullName>
        <ecNumber evidence="7">2.1.3.2</ecNumber>
    </recommendedName>
    <alternativeName>
        <fullName evidence="7">Aspartate transcarbamylase</fullName>
        <shortName evidence="7">ATCase</shortName>
    </alternativeName>
</protein>
<dbReference type="EMBL" id="CP045562">
    <property type="protein sequence ID" value="QFX92133.1"/>
    <property type="molecule type" value="Genomic_DNA"/>
</dbReference>
<feature type="binding site" evidence="7">
    <location>
        <position position="55"/>
    </location>
    <ligand>
        <name>carbamoyl phosphate</name>
        <dbReference type="ChEBI" id="CHEBI:58228"/>
    </ligand>
</feature>
<accession>A0AAE6P0F6</accession>
<keyword evidence="4 7" id="KW-0665">Pyrimidine biosynthesis</keyword>
<evidence type="ECO:0000313" key="10">
    <source>
        <dbReference type="EMBL" id="QFX92133.1"/>
    </source>
</evidence>
<dbReference type="PANTHER" id="PTHR45753">
    <property type="entry name" value="ORNITHINE CARBAMOYLTRANSFERASE, MITOCHONDRIAL"/>
    <property type="match status" value="1"/>
</dbReference>
<dbReference type="GO" id="GO:0004070">
    <property type="term" value="F:aspartate carbamoyltransferase activity"/>
    <property type="evidence" value="ECO:0007669"/>
    <property type="project" value="UniProtKB-UniRule"/>
</dbReference>
<dbReference type="GO" id="GO:0044205">
    <property type="term" value="P:'de novo' UMP biosynthetic process"/>
    <property type="evidence" value="ECO:0007669"/>
    <property type="project" value="UniProtKB-UniRule"/>
</dbReference>
<dbReference type="GO" id="GO:0005829">
    <property type="term" value="C:cytosol"/>
    <property type="evidence" value="ECO:0007669"/>
    <property type="project" value="TreeGrafter"/>
</dbReference>
<evidence type="ECO:0000313" key="11">
    <source>
        <dbReference type="Proteomes" id="UP000327194"/>
    </source>
</evidence>
<dbReference type="SUPFAM" id="SSF53671">
    <property type="entry name" value="Aspartate/ornithine carbamoyltransferase"/>
    <property type="match status" value="1"/>
</dbReference>
<dbReference type="NCBIfam" id="NF002032">
    <property type="entry name" value="PRK00856.1"/>
    <property type="match status" value="1"/>
</dbReference>
<evidence type="ECO:0000256" key="3">
    <source>
        <dbReference type="ARBA" id="ARBA00022679"/>
    </source>
</evidence>
<dbReference type="PRINTS" id="PR00100">
    <property type="entry name" value="AOTCASE"/>
</dbReference>
<feature type="domain" description="Aspartate/ornithine carbamoyltransferase Asp/Orn-binding" evidence="8">
    <location>
        <begin position="153"/>
        <end position="296"/>
    </location>
</feature>
<dbReference type="RefSeq" id="WP_010022294.1">
    <property type="nucleotide sequence ID" value="NZ_AZDS01000002.1"/>
</dbReference>
<dbReference type="Gene3D" id="3.40.50.1370">
    <property type="entry name" value="Aspartate/ornithine carbamoyltransferase"/>
    <property type="match status" value="2"/>
</dbReference>
<dbReference type="PANTHER" id="PTHR45753:SF6">
    <property type="entry name" value="ASPARTATE CARBAMOYLTRANSFERASE"/>
    <property type="match status" value="1"/>
</dbReference>
<sequence length="314" mass="35573">MTDSYKHDLVTVADMDEDQVLHKIKLAQLFQRGKNVNLNRPTYAMNLFFENSTRTHTSFEMAERRLGIQVLQFNAGSSSITKGETLADTIKTLQAIGVDIAVIRHPENEYYQKLLDENLKISVVNGGDGSGQHPSQSLLDMMTIYQEFGTFRDLNVGIIGDLNHSRVARSNMELLTKLGAHVSFAGPDQWYDQKFEDYGQRLTVDELAKNSDIVMLLRVQKERLGQELADFDAASYHEQFGLTKDRYHTMKDHAIIMHPAPVNRGIEIDSDLVEADKSRIFKQMTNGMYMRMAILTDVLVNKGIVNKAEIEGID</sequence>
<evidence type="ECO:0000256" key="6">
    <source>
        <dbReference type="ARBA" id="ARBA00048859"/>
    </source>
</evidence>
<comment type="function">
    <text evidence="5 7">Catalyzes the condensation of carbamoyl phosphate and aspartate to form carbamoyl aspartate and inorganic phosphate, the committed step in the de novo pyrimidine nucleotide biosynthesis pathway.</text>
</comment>
<reference evidence="10 11" key="1">
    <citation type="submission" date="2019-10" db="EMBL/GenBank/DDBJ databases">
        <title>Genome sequencing of Lactobacillus fructivorans.</title>
        <authorList>
            <person name="Kim K."/>
        </authorList>
    </citation>
    <scope>NUCLEOTIDE SEQUENCE [LARGE SCALE GENOMIC DNA]</scope>
    <source>
        <strain evidence="10 11">LF543</strain>
    </source>
</reference>
<dbReference type="InterPro" id="IPR036901">
    <property type="entry name" value="Asp/Orn_carbamoylTrfase_sf"/>
</dbReference>
<keyword evidence="3 7" id="KW-0808">Transferase</keyword>
<proteinExistence type="inferred from homology"/>
<dbReference type="Pfam" id="PF00185">
    <property type="entry name" value="OTCace"/>
    <property type="match status" value="1"/>
</dbReference>
<dbReference type="PRINTS" id="PR00101">
    <property type="entry name" value="ATCASE"/>
</dbReference>
<evidence type="ECO:0000256" key="4">
    <source>
        <dbReference type="ARBA" id="ARBA00022975"/>
    </source>
</evidence>
<comment type="catalytic activity">
    <reaction evidence="6 7">
        <text>carbamoyl phosphate + L-aspartate = N-carbamoyl-L-aspartate + phosphate + H(+)</text>
        <dbReference type="Rhea" id="RHEA:20013"/>
        <dbReference type="ChEBI" id="CHEBI:15378"/>
        <dbReference type="ChEBI" id="CHEBI:29991"/>
        <dbReference type="ChEBI" id="CHEBI:32814"/>
        <dbReference type="ChEBI" id="CHEBI:43474"/>
        <dbReference type="ChEBI" id="CHEBI:58228"/>
        <dbReference type="EC" id="2.1.3.2"/>
    </reaction>
</comment>
<dbReference type="GO" id="GO:0006520">
    <property type="term" value="P:amino acid metabolic process"/>
    <property type="evidence" value="ECO:0007669"/>
    <property type="project" value="InterPro"/>
</dbReference>
<dbReference type="KEGG" id="lfv:LF543_00400"/>
<dbReference type="InterPro" id="IPR006132">
    <property type="entry name" value="Asp/Orn_carbamoyltranf_P-bd"/>
</dbReference>
<dbReference type="EC" id="2.1.3.2" evidence="7"/>
<feature type="binding site" evidence="7">
    <location>
        <position position="133"/>
    </location>
    <ligand>
        <name>carbamoyl phosphate</name>
        <dbReference type="ChEBI" id="CHEBI:58228"/>
    </ligand>
</feature>
<dbReference type="InterPro" id="IPR006131">
    <property type="entry name" value="Asp_carbamoyltransf_Asp/Orn-bd"/>
</dbReference>
<organism evidence="10 11">
    <name type="scientific">Fructilactobacillus fructivorans</name>
    <dbReference type="NCBI Taxonomy" id="1614"/>
    <lineage>
        <taxon>Bacteria</taxon>
        <taxon>Bacillati</taxon>
        <taxon>Bacillota</taxon>
        <taxon>Bacilli</taxon>
        <taxon>Lactobacillales</taxon>
        <taxon>Lactobacillaceae</taxon>
        <taxon>Fructilactobacillus</taxon>
    </lineage>
</organism>
<feature type="binding site" evidence="7">
    <location>
        <position position="82"/>
    </location>
    <ligand>
        <name>L-aspartate</name>
        <dbReference type="ChEBI" id="CHEBI:29991"/>
    </ligand>
</feature>
<feature type="binding site" evidence="7">
    <location>
        <position position="136"/>
    </location>
    <ligand>
        <name>carbamoyl phosphate</name>
        <dbReference type="ChEBI" id="CHEBI:58228"/>
    </ligand>
</feature>
<feature type="domain" description="Aspartate/ornithine carbamoyltransferase carbamoyl-P binding" evidence="9">
    <location>
        <begin position="8"/>
        <end position="146"/>
    </location>
</feature>
<evidence type="ECO:0000256" key="2">
    <source>
        <dbReference type="ARBA" id="ARBA00008896"/>
    </source>
</evidence>
<evidence type="ECO:0000259" key="8">
    <source>
        <dbReference type="Pfam" id="PF00185"/>
    </source>
</evidence>
<dbReference type="FunFam" id="3.40.50.1370:FF:000011">
    <property type="entry name" value="Aspartate carbamoyltransferase"/>
    <property type="match status" value="1"/>
</dbReference>
<feature type="binding site" evidence="7">
    <location>
        <position position="261"/>
    </location>
    <ligand>
        <name>carbamoyl phosphate</name>
        <dbReference type="ChEBI" id="CHEBI:58228"/>
    </ligand>
</feature>
<evidence type="ECO:0000256" key="5">
    <source>
        <dbReference type="ARBA" id="ARBA00043884"/>
    </source>
</evidence>
<evidence type="ECO:0000256" key="1">
    <source>
        <dbReference type="ARBA" id="ARBA00004852"/>
    </source>
</evidence>
<dbReference type="NCBIfam" id="TIGR00670">
    <property type="entry name" value="asp_carb_tr"/>
    <property type="match status" value="1"/>
</dbReference>
<feature type="binding site" evidence="7">
    <location>
        <position position="166"/>
    </location>
    <ligand>
        <name>L-aspartate</name>
        <dbReference type="ChEBI" id="CHEBI:29991"/>
    </ligand>
</feature>
<comment type="subunit">
    <text evidence="7">Heterododecamer (2C3:3R2) of six catalytic PyrB chains organized as two trimers (C3), and six regulatory PyrI chains organized as three dimers (R2).</text>
</comment>
<feature type="binding site" evidence="7">
    <location>
        <position position="218"/>
    </location>
    <ligand>
        <name>L-aspartate</name>
        <dbReference type="ChEBI" id="CHEBI:29991"/>
    </ligand>
</feature>
<dbReference type="InterPro" id="IPR006130">
    <property type="entry name" value="Asp/Orn_carbamoylTrfase"/>
</dbReference>
<dbReference type="HAMAP" id="MF_00001">
    <property type="entry name" value="Asp_carb_tr"/>
    <property type="match status" value="1"/>
</dbReference>
<dbReference type="Proteomes" id="UP000327194">
    <property type="component" value="Chromosome"/>
</dbReference>
<evidence type="ECO:0000256" key="7">
    <source>
        <dbReference type="HAMAP-Rule" id="MF_00001"/>
    </source>
</evidence>
<dbReference type="PROSITE" id="PS00097">
    <property type="entry name" value="CARBAMOYLTRANSFERASE"/>
    <property type="match status" value="1"/>
</dbReference>
<dbReference type="GO" id="GO:0006207">
    <property type="term" value="P:'de novo' pyrimidine nucleobase biosynthetic process"/>
    <property type="evidence" value="ECO:0007669"/>
    <property type="project" value="InterPro"/>
</dbReference>
<dbReference type="AlphaFoldDB" id="A0AAE6P0F6"/>
<name>A0AAE6P0F6_9LACO</name>
<feature type="binding site" evidence="7">
    <location>
        <position position="54"/>
    </location>
    <ligand>
        <name>carbamoyl phosphate</name>
        <dbReference type="ChEBI" id="CHEBI:58228"/>
    </ligand>
</feature>
<feature type="binding site" evidence="7">
    <location>
        <position position="104"/>
    </location>
    <ligand>
        <name>carbamoyl phosphate</name>
        <dbReference type="ChEBI" id="CHEBI:58228"/>
    </ligand>
</feature>
<comment type="pathway">
    <text evidence="1 7">Pyrimidine metabolism; UMP biosynthesis via de novo pathway; (S)-dihydroorotate from bicarbonate: step 2/3.</text>
</comment>
<dbReference type="Pfam" id="PF02729">
    <property type="entry name" value="OTCace_N"/>
    <property type="match status" value="1"/>
</dbReference>